<accession>A0ABU5F9C2</accession>
<dbReference type="InterPro" id="IPR012902">
    <property type="entry name" value="N_methyl_site"/>
</dbReference>
<dbReference type="Pfam" id="PF07963">
    <property type="entry name" value="N_methyl"/>
    <property type="match status" value="1"/>
</dbReference>
<dbReference type="Proteomes" id="UP001272242">
    <property type="component" value="Unassembled WGS sequence"/>
</dbReference>
<dbReference type="SUPFAM" id="SSF54523">
    <property type="entry name" value="Pili subunits"/>
    <property type="match status" value="1"/>
</dbReference>
<dbReference type="Gene3D" id="3.30.700.10">
    <property type="entry name" value="Glycoprotein, Type 4 Pilin"/>
    <property type="match status" value="1"/>
</dbReference>
<dbReference type="PANTHER" id="PTHR30093">
    <property type="entry name" value="GENERAL SECRETION PATHWAY PROTEIN G"/>
    <property type="match status" value="1"/>
</dbReference>
<comment type="caution">
    <text evidence="3">The sequence shown here is derived from an EMBL/GenBank/DDBJ whole genome shotgun (WGS) entry which is preliminary data.</text>
</comment>
<keyword evidence="1" id="KW-0812">Transmembrane</keyword>
<dbReference type="RefSeq" id="WP_320689571.1">
    <property type="nucleotide sequence ID" value="NZ_JAXBLV010000236.1"/>
</dbReference>
<evidence type="ECO:0000313" key="4">
    <source>
        <dbReference type="Proteomes" id="UP001272242"/>
    </source>
</evidence>
<dbReference type="NCBIfam" id="TIGR02532">
    <property type="entry name" value="IV_pilin_GFxxxE"/>
    <property type="match status" value="1"/>
</dbReference>
<evidence type="ECO:0000313" key="3">
    <source>
        <dbReference type="EMBL" id="MDY3563357.1"/>
    </source>
</evidence>
<dbReference type="EMBL" id="JAXBLV010000236">
    <property type="protein sequence ID" value="MDY3563357.1"/>
    <property type="molecule type" value="Genomic_DNA"/>
</dbReference>
<keyword evidence="4" id="KW-1185">Reference proteome</keyword>
<dbReference type="PANTHER" id="PTHR30093:SF2">
    <property type="entry name" value="TYPE II SECRETION SYSTEM PROTEIN H"/>
    <property type="match status" value="1"/>
</dbReference>
<sequence length="320" mass="34149">MAVSRRGFTLIELLVVIAIIAILIGLLLPAMQKVREAAARMKCQNNLKQLVLGLHNYESANGAFPTSVSGTPTGGVAVNHFWGAQILPYMEQNPLANIYNYNVKFSDIANREAVQYHLPFMRCPSTPGAPRMHTKFGAVVPAGETKWPAAACDYAGSAGPDTKLWTVKPPVVSYAQPNTDGFFSGSVKPGERGRQYRDITDGASNTVVLVESAARPEVWQAGQLLAGSGQETSASAAYVTICSWAEGNLFKVRGYSQDGVTNGGPCLVNCTNNYSMYSFHSGLVNTGRVDGSVRTIRQGVSADVIAALLTIQGGEVVSDE</sequence>
<gene>
    <name evidence="3" type="ORF">R5W23_004859</name>
</gene>
<feature type="domain" description="DUF1559" evidence="2">
    <location>
        <begin position="32"/>
        <end position="298"/>
    </location>
</feature>
<dbReference type="InterPro" id="IPR011453">
    <property type="entry name" value="DUF1559"/>
</dbReference>
<evidence type="ECO:0000259" key="2">
    <source>
        <dbReference type="Pfam" id="PF07596"/>
    </source>
</evidence>
<dbReference type="Pfam" id="PF07596">
    <property type="entry name" value="SBP_bac_10"/>
    <property type="match status" value="1"/>
</dbReference>
<name>A0ABU5F9C2_9BACT</name>
<proteinExistence type="predicted"/>
<protein>
    <submittedName>
        <fullName evidence="3">DUF1559 domain-containing protein</fullName>
    </submittedName>
</protein>
<keyword evidence="1" id="KW-0472">Membrane</keyword>
<feature type="transmembrane region" description="Helical" evidence="1">
    <location>
        <begin position="7"/>
        <end position="31"/>
    </location>
</feature>
<reference evidence="4" key="1">
    <citation type="journal article" date="2023" name="Mar. Drugs">
        <title>Gemmata algarum, a Novel Planctomycete Isolated from an Algal Mat, Displays Antimicrobial Activity.</title>
        <authorList>
            <person name="Kumar G."/>
            <person name="Kallscheuer N."/>
            <person name="Kashif M."/>
            <person name="Ahamad S."/>
            <person name="Jagadeeshwari U."/>
            <person name="Pannikurungottu S."/>
            <person name="Haufschild T."/>
            <person name="Kabuu M."/>
            <person name="Sasikala C."/>
            <person name="Jogler C."/>
            <person name="Ramana C."/>
        </authorList>
    </citation>
    <scope>NUCLEOTIDE SEQUENCE [LARGE SCALE GENOMIC DNA]</scope>
    <source>
        <strain evidence="4">JC673</strain>
    </source>
</reference>
<keyword evidence="1" id="KW-1133">Transmembrane helix</keyword>
<dbReference type="InterPro" id="IPR045584">
    <property type="entry name" value="Pilin-like"/>
</dbReference>
<organism evidence="3 4">
    <name type="scientific">Gemmata algarum</name>
    <dbReference type="NCBI Taxonomy" id="2975278"/>
    <lineage>
        <taxon>Bacteria</taxon>
        <taxon>Pseudomonadati</taxon>
        <taxon>Planctomycetota</taxon>
        <taxon>Planctomycetia</taxon>
        <taxon>Gemmatales</taxon>
        <taxon>Gemmataceae</taxon>
        <taxon>Gemmata</taxon>
    </lineage>
</organism>
<evidence type="ECO:0000256" key="1">
    <source>
        <dbReference type="SAM" id="Phobius"/>
    </source>
</evidence>
<dbReference type="PROSITE" id="PS00409">
    <property type="entry name" value="PROKAR_NTER_METHYL"/>
    <property type="match status" value="1"/>
</dbReference>